<dbReference type="PANTHER" id="PTHR43320">
    <property type="entry name" value="SUGAR KINASE"/>
    <property type="match status" value="1"/>
</dbReference>
<name>A0A516GYU4_9PROT</name>
<evidence type="ECO:0000259" key="4">
    <source>
        <dbReference type="Pfam" id="PF00294"/>
    </source>
</evidence>
<keyword evidence="3 5" id="KW-0418">Kinase</keyword>
<dbReference type="Gene3D" id="3.40.1190.20">
    <property type="match status" value="1"/>
</dbReference>
<gene>
    <name evidence="5" type="ORF">FNB15_04945</name>
</gene>
<dbReference type="OrthoDB" id="9813569at2"/>
<dbReference type="EMBL" id="CP041636">
    <property type="protein sequence ID" value="QDO96665.1"/>
    <property type="molecule type" value="Genomic_DNA"/>
</dbReference>
<feature type="domain" description="Carbohydrate kinase PfkB" evidence="4">
    <location>
        <begin position="51"/>
        <end position="317"/>
    </location>
</feature>
<protein>
    <submittedName>
        <fullName evidence="5">Adenosine kinase</fullName>
    </submittedName>
</protein>
<dbReference type="PROSITE" id="PS00584">
    <property type="entry name" value="PFKB_KINASES_2"/>
    <property type="match status" value="1"/>
</dbReference>
<evidence type="ECO:0000256" key="1">
    <source>
        <dbReference type="ARBA" id="ARBA00010688"/>
    </source>
</evidence>
<dbReference type="InterPro" id="IPR002173">
    <property type="entry name" value="Carboh/pur_kinase_PfkB_CS"/>
</dbReference>
<dbReference type="RefSeq" id="WP_144067646.1">
    <property type="nucleotide sequence ID" value="NZ_CP041636.1"/>
</dbReference>
<dbReference type="InterPro" id="IPR029056">
    <property type="entry name" value="Ribokinase-like"/>
</dbReference>
<dbReference type="CDD" id="cd01168">
    <property type="entry name" value="adenosine_kinase"/>
    <property type="match status" value="1"/>
</dbReference>
<dbReference type="Pfam" id="PF00294">
    <property type="entry name" value="PfkB"/>
    <property type="match status" value="1"/>
</dbReference>
<comment type="similarity">
    <text evidence="1">Belongs to the carbohydrate kinase PfkB family.</text>
</comment>
<dbReference type="GO" id="GO:0016301">
    <property type="term" value="F:kinase activity"/>
    <property type="evidence" value="ECO:0007669"/>
    <property type="project" value="UniProtKB-KW"/>
</dbReference>
<dbReference type="SUPFAM" id="SSF53613">
    <property type="entry name" value="Ribokinase-like"/>
    <property type="match status" value="1"/>
</dbReference>
<dbReference type="KEGG" id="fer:FNB15_04945"/>
<sequence length="331" mass="35257">MSKPKNNVLAIGNAIVDVLARVDNAFLDEHGMPKGGMTLIDGGRAEQLYGAMGETTEVSGGSAANTAAGIAALGGSVQFIGRVRNDTLGDVFGRDIKALGVQYDTAPATDGPSTARCMIMVTPDGQRTMNTYLGASIDLTPDDIEASAVAAAEITYLEGYLWDQPMAKEGMRKAMRLAHDSGRRVAMSLSDSFCVDRHREEFQHLVEHHIDILFANEAEIISLYQSSDFDSALQKVRPHVDVAALTRSEKGSVILAGEEVHIIDAIKGVSVIDTTGAGDLYAAGFLYGFTHDFDLHAAGRLGSLCAAEVISHIGPRPQKPLKPFVAEAQKA</sequence>
<dbReference type="Proteomes" id="UP000317496">
    <property type="component" value="Chromosome"/>
</dbReference>
<evidence type="ECO:0000313" key="5">
    <source>
        <dbReference type="EMBL" id="QDO96665.1"/>
    </source>
</evidence>
<dbReference type="InterPro" id="IPR052700">
    <property type="entry name" value="Carb_kinase_PfkB-like"/>
</dbReference>
<proteinExistence type="inferred from homology"/>
<dbReference type="InterPro" id="IPR011611">
    <property type="entry name" value="PfkB_dom"/>
</dbReference>
<keyword evidence="2" id="KW-0808">Transferase</keyword>
<keyword evidence="6" id="KW-1185">Reference proteome</keyword>
<evidence type="ECO:0000313" key="6">
    <source>
        <dbReference type="Proteomes" id="UP000317496"/>
    </source>
</evidence>
<dbReference type="AlphaFoldDB" id="A0A516GYU4"/>
<accession>A0A516GYU4</accession>
<evidence type="ECO:0000256" key="2">
    <source>
        <dbReference type="ARBA" id="ARBA00022679"/>
    </source>
</evidence>
<evidence type="ECO:0000256" key="3">
    <source>
        <dbReference type="ARBA" id="ARBA00022777"/>
    </source>
</evidence>
<reference evidence="5 6" key="1">
    <citation type="submission" date="2019-07" db="EMBL/GenBank/DDBJ databases">
        <title>Genome sequencing for Ferrovibrio sp. K5.</title>
        <authorList>
            <person name="Park S.-J."/>
        </authorList>
    </citation>
    <scope>NUCLEOTIDE SEQUENCE [LARGE SCALE GENOMIC DNA]</scope>
    <source>
        <strain evidence="5 6">K5</strain>
    </source>
</reference>
<organism evidence="5 6">
    <name type="scientific">Ferrovibrio terrae</name>
    <dbReference type="NCBI Taxonomy" id="2594003"/>
    <lineage>
        <taxon>Bacteria</taxon>
        <taxon>Pseudomonadati</taxon>
        <taxon>Pseudomonadota</taxon>
        <taxon>Alphaproteobacteria</taxon>
        <taxon>Rhodospirillales</taxon>
        <taxon>Rhodospirillaceae</taxon>
        <taxon>Ferrovibrio</taxon>
    </lineage>
</organism>
<dbReference type="PANTHER" id="PTHR43320:SF3">
    <property type="entry name" value="CARBOHYDRATE KINASE PFKB DOMAIN-CONTAINING PROTEIN"/>
    <property type="match status" value="1"/>
</dbReference>